<sequence>MSAAGLFGPGSVTWRVYGETAMILGGGRALILQMAHPRIGAAVEQHSRYRDDRWGRLRHTLRTVGEILFGDTETAVRSAERMRRLHVRYRGVVPAGREAGASYHAADPALVLWVWATLVDTSLIVFQLFVGRLSAAEQERFYAEQRRFAELCGVPPEAVPPTLPAFRAYVEQVVRETLEATPAAREAAALALNPLGLPPAAAPLAALGGLPTAGLLPEPLRHELGVRWSPRRERVLRAFAVVVRRVRPSLPARARRVRSARAAAGRLRSGGGAGAVAMAAGPGADAQARRSCLQPPPR</sequence>
<dbReference type="RefSeq" id="WP_183344760.1">
    <property type="nucleotide sequence ID" value="NZ_JACHNU010000008.1"/>
</dbReference>
<keyword evidence="4" id="KW-1185">Reference proteome</keyword>
<dbReference type="PANTHER" id="PTHR36151">
    <property type="entry name" value="BLR2777 PROTEIN"/>
    <property type="match status" value="1"/>
</dbReference>
<dbReference type="EMBL" id="JACHNU010000008">
    <property type="protein sequence ID" value="MBB4664586.1"/>
    <property type="molecule type" value="Genomic_DNA"/>
</dbReference>
<dbReference type="InterPro" id="IPR018713">
    <property type="entry name" value="MPAB/Lcp_cat_dom"/>
</dbReference>
<name>A0A840IIJ0_9ACTN</name>
<feature type="region of interest" description="Disordered" evidence="1">
    <location>
        <begin position="271"/>
        <end position="298"/>
    </location>
</feature>
<dbReference type="Proteomes" id="UP000585272">
    <property type="component" value="Unassembled WGS sequence"/>
</dbReference>
<evidence type="ECO:0000313" key="4">
    <source>
        <dbReference type="Proteomes" id="UP000585272"/>
    </source>
</evidence>
<dbReference type="GO" id="GO:0016491">
    <property type="term" value="F:oxidoreductase activity"/>
    <property type="evidence" value="ECO:0007669"/>
    <property type="project" value="InterPro"/>
</dbReference>
<dbReference type="PANTHER" id="PTHR36151:SF3">
    <property type="entry name" value="ER-BOUND OXYGENASE MPAB_MPAB'_RUBBER OXYGENASE CATALYTIC DOMAIN-CONTAINING PROTEIN"/>
    <property type="match status" value="1"/>
</dbReference>
<evidence type="ECO:0000259" key="2">
    <source>
        <dbReference type="Pfam" id="PF09995"/>
    </source>
</evidence>
<evidence type="ECO:0000313" key="3">
    <source>
        <dbReference type="EMBL" id="MBB4664586.1"/>
    </source>
</evidence>
<dbReference type="AlphaFoldDB" id="A0A840IIJ0"/>
<proteinExistence type="predicted"/>
<evidence type="ECO:0000256" key="1">
    <source>
        <dbReference type="SAM" id="MobiDB-lite"/>
    </source>
</evidence>
<accession>A0A840IIJ0</accession>
<dbReference type="Pfam" id="PF09995">
    <property type="entry name" value="MPAB_Lcp_cat"/>
    <property type="match status" value="1"/>
</dbReference>
<protein>
    <submittedName>
        <fullName evidence="3">Uncharacterized protein (DUF2236 family)</fullName>
    </submittedName>
</protein>
<reference evidence="3 4" key="1">
    <citation type="submission" date="2020-08" db="EMBL/GenBank/DDBJ databases">
        <title>Genomic Encyclopedia of Archaeal and Bacterial Type Strains, Phase II (KMG-II): from individual species to whole genera.</title>
        <authorList>
            <person name="Goeker M."/>
        </authorList>
    </citation>
    <scope>NUCLEOTIDE SEQUENCE [LARGE SCALE GENOMIC DNA]</scope>
    <source>
        <strain evidence="3 4">DSM 23288</strain>
    </source>
</reference>
<gene>
    <name evidence="3" type="ORF">BDZ31_004201</name>
</gene>
<organism evidence="3 4">
    <name type="scientific">Conexibacter arvalis</name>
    <dbReference type="NCBI Taxonomy" id="912552"/>
    <lineage>
        <taxon>Bacteria</taxon>
        <taxon>Bacillati</taxon>
        <taxon>Actinomycetota</taxon>
        <taxon>Thermoleophilia</taxon>
        <taxon>Solirubrobacterales</taxon>
        <taxon>Conexibacteraceae</taxon>
        <taxon>Conexibacter</taxon>
    </lineage>
</organism>
<feature type="domain" description="ER-bound oxygenase mpaB/mpaB'/Rubber oxygenase catalytic" evidence="2">
    <location>
        <begin position="14"/>
        <end position="245"/>
    </location>
</feature>
<feature type="compositionally biased region" description="Low complexity" evidence="1">
    <location>
        <begin position="275"/>
        <end position="286"/>
    </location>
</feature>
<comment type="caution">
    <text evidence="3">The sequence shown here is derived from an EMBL/GenBank/DDBJ whole genome shotgun (WGS) entry which is preliminary data.</text>
</comment>